<dbReference type="Proteomes" id="UP001595630">
    <property type="component" value="Unassembled WGS sequence"/>
</dbReference>
<dbReference type="InterPro" id="IPR024402">
    <property type="entry name" value="DUF2726"/>
</dbReference>
<evidence type="ECO:0000313" key="3">
    <source>
        <dbReference type="Proteomes" id="UP001595630"/>
    </source>
</evidence>
<accession>A0ABV7T148</accession>
<sequence>MELLLLTVIATFICFALVFFIKQKQYSHPTLKYPYQLKAPLMDEEERQLLEELQRSVGHEYYVLSKIRLPDAVNITAVPRRSYWHHAYNRIASEHFDFLLCRKRDLTPACAVILDRDEVARDPFMDELCRIVGLPLARLPAQAANSFGEVQDFIERAISLRDTDGPKLTA</sequence>
<proteinExistence type="predicted"/>
<name>A0ABV7T148_9GAMM</name>
<reference evidence="3" key="1">
    <citation type="journal article" date="2019" name="Int. J. Syst. Evol. Microbiol.">
        <title>The Global Catalogue of Microorganisms (GCM) 10K type strain sequencing project: providing services to taxonomists for standard genome sequencing and annotation.</title>
        <authorList>
            <consortium name="The Broad Institute Genomics Platform"/>
            <consortium name="The Broad Institute Genome Sequencing Center for Infectious Disease"/>
            <person name="Wu L."/>
            <person name="Ma J."/>
        </authorList>
    </citation>
    <scope>NUCLEOTIDE SEQUENCE [LARGE SCALE GENOMIC DNA]</scope>
    <source>
        <strain evidence="3">KCTC 42447</strain>
    </source>
</reference>
<evidence type="ECO:0000259" key="1">
    <source>
        <dbReference type="Pfam" id="PF10881"/>
    </source>
</evidence>
<protein>
    <submittedName>
        <fullName evidence="2">DUF2726 domain-containing protein</fullName>
    </submittedName>
</protein>
<comment type="caution">
    <text evidence="2">The sequence shown here is derived from an EMBL/GenBank/DDBJ whole genome shotgun (WGS) entry which is preliminary data.</text>
</comment>
<dbReference type="Pfam" id="PF10881">
    <property type="entry name" value="DUF2726"/>
    <property type="match status" value="1"/>
</dbReference>
<dbReference type="EMBL" id="JBHRXZ010000001">
    <property type="protein sequence ID" value="MFC3606257.1"/>
    <property type="molecule type" value="Genomic_DNA"/>
</dbReference>
<dbReference type="RefSeq" id="WP_386360118.1">
    <property type="nucleotide sequence ID" value="NZ_JBHRXZ010000001.1"/>
</dbReference>
<organism evidence="2 3">
    <name type="scientific">Stutzerimonas tarimensis</name>
    <dbReference type="NCBI Taxonomy" id="1507735"/>
    <lineage>
        <taxon>Bacteria</taxon>
        <taxon>Pseudomonadati</taxon>
        <taxon>Pseudomonadota</taxon>
        <taxon>Gammaproteobacteria</taxon>
        <taxon>Pseudomonadales</taxon>
        <taxon>Pseudomonadaceae</taxon>
        <taxon>Stutzerimonas</taxon>
    </lineage>
</organism>
<evidence type="ECO:0000313" key="2">
    <source>
        <dbReference type="EMBL" id="MFC3606257.1"/>
    </source>
</evidence>
<feature type="domain" description="DUF2726" evidence="1">
    <location>
        <begin position="39"/>
        <end position="155"/>
    </location>
</feature>
<keyword evidence="3" id="KW-1185">Reference proteome</keyword>
<gene>
    <name evidence="2" type="ORF">ACFOMF_00440</name>
</gene>